<protein>
    <submittedName>
        <fullName evidence="1">Monodehydroascorbate reductase, cytoplasmic isoform 2</fullName>
    </submittedName>
</protein>
<evidence type="ECO:0000313" key="2">
    <source>
        <dbReference type="Proteomes" id="UP000275267"/>
    </source>
</evidence>
<reference evidence="2" key="1">
    <citation type="journal article" date="2019" name="Nat. Commun.">
        <title>The genome of broomcorn millet.</title>
        <authorList>
            <person name="Zou C."/>
            <person name="Miki D."/>
            <person name="Li D."/>
            <person name="Tang Q."/>
            <person name="Xiao L."/>
            <person name="Rajput S."/>
            <person name="Deng P."/>
            <person name="Jia W."/>
            <person name="Huang R."/>
            <person name="Zhang M."/>
            <person name="Sun Y."/>
            <person name="Hu J."/>
            <person name="Fu X."/>
            <person name="Schnable P.S."/>
            <person name="Li F."/>
            <person name="Zhang H."/>
            <person name="Feng B."/>
            <person name="Zhu X."/>
            <person name="Liu R."/>
            <person name="Schnable J.C."/>
            <person name="Zhu J.-K."/>
            <person name="Zhang H."/>
        </authorList>
    </citation>
    <scope>NUCLEOTIDE SEQUENCE [LARGE SCALE GENOMIC DNA]</scope>
</reference>
<evidence type="ECO:0000313" key="1">
    <source>
        <dbReference type="EMBL" id="RLM54397.1"/>
    </source>
</evidence>
<proteinExistence type="predicted"/>
<sequence>MDSPESECSAVVKADIHAILVAFLVILFLSSAYASSHGRSSSPSQPPAAADALMWRIDGAQGTCSVLWMICINTWLGIELILGTKRVIYVQQKIDECYESYYTSKAVTFIKGTAVSSLEISSGKVSFPPFPETVTVFDLKDQHSDCK</sequence>
<keyword evidence="2" id="KW-1185">Reference proteome</keyword>
<accession>A0A3L6PAD6</accession>
<dbReference type="Proteomes" id="UP000275267">
    <property type="component" value="Unassembled WGS sequence"/>
</dbReference>
<dbReference type="EMBL" id="PQIB02000018">
    <property type="protein sequence ID" value="RLM54397.1"/>
    <property type="molecule type" value="Genomic_DNA"/>
</dbReference>
<name>A0A3L6PAD6_PANMI</name>
<dbReference type="OrthoDB" id="432169at2759"/>
<organism evidence="1 2">
    <name type="scientific">Panicum miliaceum</name>
    <name type="common">Proso millet</name>
    <name type="synonym">Broomcorn millet</name>
    <dbReference type="NCBI Taxonomy" id="4540"/>
    <lineage>
        <taxon>Eukaryota</taxon>
        <taxon>Viridiplantae</taxon>
        <taxon>Streptophyta</taxon>
        <taxon>Embryophyta</taxon>
        <taxon>Tracheophyta</taxon>
        <taxon>Spermatophyta</taxon>
        <taxon>Magnoliopsida</taxon>
        <taxon>Liliopsida</taxon>
        <taxon>Poales</taxon>
        <taxon>Poaceae</taxon>
        <taxon>PACMAD clade</taxon>
        <taxon>Panicoideae</taxon>
        <taxon>Panicodae</taxon>
        <taxon>Paniceae</taxon>
        <taxon>Panicinae</taxon>
        <taxon>Panicum</taxon>
        <taxon>Panicum sect. Panicum</taxon>
    </lineage>
</organism>
<comment type="caution">
    <text evidence="1">The sequence shown here is derived from an EMBL/GenBank/DDBJ whole genome shotgun (WGS) entry which is preliminary data.</text>
</comment>
<gene>
    <name evidence="1" type="ORF">C2845_PM10G04850</name>
</gene>
<dbReference type="AlphaFoldDB" id="A0A3L6PAD6"/>